<proteinExistence type="predicted"/>
<protein>
    <submittedName>
        <fullName evidence="2">Uncharacterized protein</fullName>
    </submittedName>
</protein>
<sequence>MLYLYKFIPGFWWWLFQISRAARRPITHCAGRHGVIQGQRMTTHCVYCPSLAGRQGQLPPKKTPRRVGMSGSVCGGTSPLLFLSRTPSSNPSLTTSTAALTTETYIQ</sequence>
<dbReference type="Proteomes" id="UP000799439">
    <property type="component" value="Unassembled WGS sequence"/>
</dbReference>
<comment type="caution">
    <text evidence="2">The sequence shown here is derived from an EMBL/GenBank/DDBJ whole genome shotgun (WGS) entry which is preliminary data.</text>
</comment>
<organism evidence="2 3">
    <name type="scientific">Myriangium duriaei CBS 260.36</name>
    <dbReference type="NCBI Taxonomy" id="1168546"/>
    <lineage>
        <taxon>Eukaryota</taxon>
        <taxon>Fungi</taxon>
        <taxon>Dikarya</taxon>
        <taxon>Ascomycota</taxon>
        <taxon>Pezizomycotina</taxon>
        <taxon>Dothideomycetes</taxon>
        <taxon>Dothideomycetidae</taxon>
        <taxon>Myriangiales</taxon>
        <taxon>Myriangiaceae</taxon>
        <taxon>Myriangium</taxon>
    </lineage>
</organism>
<feature type="region of interest" description="Disordered" evidence="1">
    <location>
        <begin position="83"/>
        <end position="107"/>
    </location>
</feature>
<evidence type="ECO:0000313" key="2">
    <source>
        <dbReference type="EMBL" id="KAF2156687.1"/>
    </source>
</evidence>
<reference evidence="2" key="1">
    <citation type="journal article" date="2020" name="Stud. Mycol.">
        <title>101 Dothideomycetes genomes: a test case for predicting lifestyles and emergence of pathogens.</title>
        <authorList>
            <person name="Haridas S."/>
            <person name="Albert R."/>
            <person name="Binder M."/>
            <person name="Bloem J."/>
            <person name="Labutti K."/>
            <person name="Salamov A."/>
            <person name="Andreopoulos B."/>
            <person name="Baker S."/>
            <person name="Barry K."/>
            <person name="Bills G."/>
            <person name="Bluhm B."/>
            <person name="Cannon C."/>
            <person name="Castanera R."/>
            <person name="Culley D."/>
            <person name="Daum C."/>
            <person name="Ezra D."/>
            <person name="Gonzalez J."/>
            <person name="Henrissat B."/>
            <person name="Kuo A."/>
            <person name="Liang C."/>
            <person name="Lipzen A."/>
            <person name="Lutzoni F."/>
            <person name="Magnuson J."/>
            <person name="Mondo S."/>
            <person name="Nolan M."/>
            <person name="Ohm R."/>
            <person name="Pangilinan J."/>
            <person name="Park H.-J."/>
            <person name="Ramirez L."/>
            <person name="Alfaro M."/>
            <person name="Sun H."/>
            <person name="Tritt A."/>
            <person name="Yoshinaga Y."/>
            <person name="Zwiers L.-H."/>
            <person name="Turgeon B."/>
            <person name="Goodwin S."/>
            <person name="Spatafora J."/>
            <person name="Crous P."/>
            <person name="Grigoriev I."/>
        </authorList>
    </citation>
    <scope>NUCLEOTIDE SEQUENCE</scope>
    <source>
        <strain evidence="2">CBS 260.36</strain>
    </source>
</reference>
<dbReference type="AlphaFoldDB" id="A0A9P4MKU5"/>
<evidence type="ECO:0000256" key="1">
    <source>
        <dbReference type="SAM" id="MobiDB-lite"/>
    </source>
</evidence>
<keyword evidence="3" id="KW-1185">Reference proteome</keyword>
<name>A0A9P4MKU5_9PEZI</name>
<dbReference type="EMBL" id="ML996081">
    <property type="protein sequence ID" value="KAF2156687.1"/>
    <property type="molecule type" value="Genomic_DNA"/>
</dbReference>
<accession>A0A9P4MKU5</accession>
<gene>
    <name evidence="2" type="ORF">K461DRAFT_2449</name>
</gene>
<feature type="compositionally biased region" description="Low complexity" evidence="1">
    <location>
        <begin position="84"/>
        <end position="107"/>
    </location>
</feature>
<evidence type="ECO:0000313" key="3">
    <source>
        <dbReference type="Proteomes" id="UP000799439"/>
    </source>
</evidence>